<feature type="transmembrane region" description="Helical" evidence="1">
    <location>
        <begin position="74"/>
        <end position="94"/>
    </location>
</feature>
<sequence>MFTILFYLLAFVGIWTTILAISAQSQKMYGLAGLFWFGASVLGMFSIGIYLLLLPFILWTLALAHMFGWVHSRWGTVLFITIGAALWMVFALTLG</sequence>
<name>A0A4V2ZT74_9BACL</name>
<reference evidence="2 3" key="1">
    <citation type="submission" date="2019-03" db="EMBL/GenBank/DDBJ databases">
        <title>This is whole genome sequence of Paenibacillus sp MS74 strain.</title>
        <authorList>
            <person name="Trinh H.N."/>
        </authorList>
    </citation>
    <scope>NUCLEOTIDE SEQUENCE [LARGE SCALE GENOMIC DNA]</scope>
    <source>
        <strain evidence="2 3">MS74</strain>
    </source>
</reference>
<dbReference type="Proteomes" id="UP000295636">
    <property type="component" value="Unassembled WGS sequence"/>
</dbReference>
<protein>
    <submittedName>
        <fullName evidence="2">Uncharacterized protein</fullName>
    </submittedName>
</protein>
<gene>
    <name evidence="2" type="ORF">E1757_19005</name>
</gene>
<keyword evidence="1" id="KW-1133">Transmembrane helix</keyword>
<accession>A0A4V2ZT74</accession>
<dbReference type="AlphaFoldDB" id="A0A4V2ZT74"/>
<evidence type="ECO:0000313" key="3">
    <source>
        <dbReference type="Proteomes" id="UP000295636"/>
    </source>
</evidence>
<proteinExistence type="predicted"/>
<comment type="caution">
    <text evidence="2">The sequence shown here is derived from an EMBL/GenBank/DDBJ whole genome shotgun (WGS) entry which is preliminary data.</text>
</comment>
<keyword evidence="1" id="KW-0472">Membrane</keyword>
<organism evidence="2 3">
    <name type="scientific">Paenibacillus piri</name>
    <dbReference type="NCBI Taxonomy" id="2547395"/>
    <lineage>
        <taxon>Bacteria</taxon>
        <taxon>Bacillati</taxon>
        <taxon>Bacillota</taxon>
        <taxon>Bacilli</taxon>
        <taxon>Bacillales</taxon>
        <taxon>Paenibacillaceae</taxon>
        <taxon>Paenibacillus</taxon>
    </lineage>
</organism>
<keyword evidence="3" id="KW-1185">Reference proteome</keyword>
<dbReference type="EMBL" id="SMRT01000009">
    <property type="protein sequence ID" value="TDF95824.1"/>
    <property type="molecule type" value="Genomic_DNA"/>
</dbReference>
<feature type="transmembrane region" description="Helical" evidence="1">
    <location>
        <begin position="36"/>
        <end position="62"/>
    </location>
</feature>
<dbReference type="RefSeq" id="WP_133230980.1">
    <property type="nucleotide sequence ID" value="NZ_SMRT01000009.1"/>
</dbReference>
<evidence type="ECO:0000313" key="2">
    <source>
        <dbReference type="EMBL" id="TDF95824.1"/>
    </source>
</evidence>
<evidence type="ECO:0000256" key="1">
    <source>
        <dbReference type="SAM" id="Phobius"/>
    </source>
</evidence>
<keyword evidence="1" id="KW-0812">Transmembrane</keyword>